<evidence type="ECO:0000313" key="3">
    <source>
        <dbReference type="EMBL" id="CAB9511868.1"/>
    </source>
</evidence>
<organism evidence="3 4">
    <name type="scientific">Seminavis robusta</name>
    <dbReference type="NCBI Taxonomy" id="568900"/>
    <lineage>
        <taxon>Eukaryota</taxon>
        <taxon>Sar</taxon>
        <taxon>Stramenopiles</taxon>
        <taxon>Ochrophyta</taxon>
        <taxon>Bacillariophyta</taxon>
        <taxon>Bacillariophyceae</taxon>
        <taxon>Bacillariophycidae</taxon>
        <taxon>Naviculales</taxon>
        <taxon>Naviculaceae</taxon>
        <taxon>Seminavis</taxon>
    </lineage>
</organism>
<dbReference type="GO" id="GO:0022857">
    <property type="term" value="F:transmembrane transporter activity"/>
    <property type="evidence" value="ECO:0007669"/>
    <property type="project" value="InterPro"/>
</dbReference>
<name>A0A9N8HEB4_9STRA</name>
<dbReference type="AlphaFoldDB" id="A0A9N8HEB4"/>
<evidence type="ECO:0000256" key="2">
    <source>
        <dbReference type="SAM" id="Phobius"/>
    </source>
</evidence>
<feature type="region of interest" description="Disordered" evidence="1">
    <location>
        <begin position="1"/>
        <end position="27"/>
    </location>
</feature>
<gene>
    <name evidence="3" type="ORF">SEMRO_507_G156550.1</name>
</gene>
<dbReference type="InterPro" id="IPR036259">
    <property type="entry name" value="MFS_trans_sf"/>
</dbReference>
<proteinExistence type="predicted"/>
<feature type="compositionally biased region" description="Polar residues" evidence="1">
    <location>
        <begin position="12"/>
        <end position="27"/>
    </location>
</feature>
<dbReference type="Proteomes" id="UP001153069">
    <property type="component" value="Unassembled WGS sequence"/>
</dbReference>
<feature type="transmembrane region" description="Helical" evidence="2">
    <location>
        <begin position="92"/>
        <end position="114"/>
    </location>
</feature>
<feature type="transmembrane region" description="Helical" evidence="2">
    <location>
        <begin position="354"/>
        <end position="371"/>
    </location>
</feature>
<evidence type="ECO:0000313" key="4">
    <source>
        <dbReference type="Proteomes" id="UP001153069"/>
    </source>
</evidence>
<dbReference type="SUPFAM" id="SSF103473">
    <property type="entry name" value="MFS general substrate transporter"/>
    <property type="match status" value="1"/>
</dbReference>
<feature type="transmembrane region" description="Helical" evidence="2">
    <location>
        <begin position="378"/>
        <end position="396"/>
    </location>
</feature>
<feature type="transmembrane region" description="Helical" evidence="2">
    <location>
        <begin position="451"/>
        <end position="468"/>
    </location>
</feature>
<feature type="transmembrane region" description="Helical" evidence="2">
    <location>
        <begin position="134"/>
        <end position="153"/>
    </location>
</feature>
<feature type="transmembrane region" description="Helical" evidence="2">
    <location>
        <begin position="255"/>
        <end position="278"/>
    </location>
</feature>
<keyword evidence="2" id="KW-1133">Transmembrane helix</keyword>
<dbReference type="Pfam" id="PF07690">
    <property type="entry name" value="MFS_1"/>
    <property type="match status" value="1"/>
</dbReference>
<dbReference type="Gene3D" id="1.20.1250.20">
    <property type="entry name" value="MFS general substrate transporter like domains"/>
    <property type="match status" value="2"/>
</dbReference>
<dbReference type="PANTHER" id="PTHR23534">
    <property type="entry name" value="MFS PERMEASE"/>
    <property type="match status" value="1"/>
</dbReference>
<protein>
    <submittedName>
        <fullName evidence="3">Major Facilitator superfamily</fullName>
    </submittedName>
</protein>
<dbReference type="InterPro" id="IPR011701">
    <property type="entry name" value="MFS"/>
</dbReference>
<sequence length="526" mass="56154">MMTKKSEPTEMCNLSSSEANGQEASPQQAAGYGLIHIHTNNNDEVIAPPKSVDDIEMTLHHEPNDSKDDASYGEENDAAAIMDNRPLTKLEIWNLVFCVLAWACTIANVTLVVGTSNVVLLSIGGDPSLSSVPLATFFMGASLVSLLVTPWHFVRLGRKLGFLAGVCLGLLGSGLGCWAVWISSTALLIVATACFGAAMGIGFYLRFAAVEVVPFHWADKAVTLVVSGGCIAAFAGPESAEGTRGKFGDEEHLLYLGVFIMTAIFNVANGIFTASVQFPDTSSSPAKKQTSHINNSPPHWPQRVWAILQSRNFIVPMLISAGSWIIMALPMSVLRVAMHQVGFSSRQSLLTIELHFFGMYAPGFFTGRWIASYGPRVVAVGSVAVFLAALACLQTTNEYNDDSSNIALWIVGMVLIGVGWNCAFSGSTVGSTRAYNSRPDCKSAIQAANDGLTFLLAGAVICSASSIYQAGGEGMEGWRVVNWVVVGFIGVFSLILFLDVVMDRFSLSGAGVQVDVWSLPSSKIPK</sequence>
<feature type="transmembrane region" description="Helical" evidence="2">
    <location>
        <begin position="313"/>
        <end position="334"/>
    </location>
</feature>
<dbReference type="EMBL" id="CAICTM010000506">
    <property type="protein sequence ID" value="CAB9511868.1"/>
    <property type="molecule type" value="Genomic_DNA"/>
</dbReference>
<evidence type="ECO:0000256" key="1">
    <source>
        <dbReference type="SAM" id="MobiDB-lite"/>
    </source>
</evidence>
<feature type="transmembrane region" description="Helical" evidence="2">
    <location>
        <begin position="408"/>
        <end position="430"/>
    </location>
</feature>
<keyword evidence="4" id="KW-1185">Reference proteome</keyword>
<feature type="transmembrane region" description="Helical" evidence="2">
    <location>
        <begin position="187"/>
        <end position="205"/>
    </location>
</feature>
<reference evidence="3" key="1">
    <citation type="submission" date="2020-06" db="EMBL/GenBank/DDBJ databases">
        <authorList>
            <consortium name="Plant Systems Biology data submission"/>
        </authorList>
    </citation>
    <scope>NUCLEOTIDE SEQUENCE</scope>
    <source>
        <strain evidence="3">D6</strain>
    </source>
</reference>
<feature type="transmembrane region" description="Helical" evidence="2">
    <location>
        <begin position="480"/>
        <end position="498"/>
    </location>
</feature>
<keyword evidence="2" id="KW-0472">Membrane</keyword>
<accession>A0A9N8HEB4</accession>
<comment type="caution">
    <text evidence="3">The sequence shown here is derived from an EMBL/GenBank/DDBJ whole genome shotgun (WGS) entry which is preliminary data.</text>
</comment>
<feature type="transmembrane region" description="Helical" evidence="2">
    <location>
        <begin position="160"/>
        <end position="181"/>
    </location>
</feature>
<keyword evidence="2" id="KW-0812">Transmembrane</keyword>
<dbReference type="OrthoDB" id="45895at2759"/>
<dbReference type="PANTHER" id="PTHR23534:SF1">
    <property type="entry name" value="MAJOR FACILITATOR SUPERFAMILY PROTEIN"/>
    <property type="match status" value="1"/>
</dbReference>